<dbReference type="AlphaFoldDB" id="A0A1G9YZB0"/>
<name>A0A1G9YZB0_9FIRM</name>
<reference evidence="1 2" key="1">
    <citation type="submission" date="2016-10" db="EMBL/GenBank/DDBJ databases">
        <authorList>
            <person name="de Groot N.N."/>
        </authorList>
    </citation>
    <scope>NUCLEOTIDE SEQUENCE [LARGE SCALE GENOMIC DNA]</scope>
    <source>
        <strain evidence="1 2">CGMCC 1.5012</strain>
    </source>
</reference>
<dbReference type="Proteomes" id="UP000199182">
    <property type="component" value="Unassembled WGS sequence"/>
</dbReference>
<protein>
    <submittedName>
        <fullName evidence="1">Uncharacterized protein</fullName>
    </submittedName>
</protein>
<dbReference type="EMBL" id="FNID01000012">
    <property type="protein sequence ID" value="SDN14267.1"/>
    <property type="molecule type" value="Genomic_DNA"/>
</dbReference>
<dbReference type="STRING" id="258515.SAMN05192585_11231"/>
<keyword evidence="2" id="KW-1185">Reference proteome</keyword>
<proteinExistence type="predicted"/>
<dbReference type="RefSeq" id="WP_092639421.1">
    <property type="nucleotide sequence ID" value="NZ_FNID01000012.1"/>
</dbReference>
<organism evidence="1 2">
    <name type="scientific">Acetanaerobacterium elongatum</name>
    <dbReference type="NCBI Taxonomy" id="258515"/>
    <lineage>
        <taxon>Bacteria</taxon>
        <taxon>Bacillati</taxon>
        <taxon>Bacillota</taxon>
        <taxon>Clostridia</taxon>
        <taxon>Eubacteriales</taxon>
        <taxon>Oscillospiraceae</taxon>
        <taxon>Acetanaerobacterium</taxon>
    </lineage>
</organism>
<accession>A0A1G9YZB0</accession>
<gene>
    <name evidence="1" type="ORF">SAMN05192585_11231</name>
</gene>
<evidence type="ECO:0000313" key="2">
    <source>
        <dbReference type="Proteomes" id="UP000199182"/>
    </source>
</evidence>
<evidence type="ECO:0000313" key="1">
    <source>
        <dbReference type="EMBL" id="SDN14267.1"/>
    </source>
</evidence>
<sequence length="99" mass="10775">MSMLFDRGRVQIELGSGDVNIHFGGNKDTGVIGLVPAKAHPIGEKCKPIVTNVREAPVSFYFHDPKSIDVLISACEKVKAIMATQAERTEHDDAKEAAR</sequence>